<organism evidence="2 3">
    <name type="scientific">Protea cynaroides</name>
    <dbReference type="NCBI Taxonomy" id="273540"/>
    <lineage>
        <taxon>Eukaryota</taxon>
        <taxon>Viridiplantae</taxon>
        <taxon>Streptophyta</taxon>
        <taxon>Embryophyta</taxon>
        <taxon>Tracheophyta</taxon>
        <taxon>Spermatophyta</taxon>
        <taxon>Magnoliopsida</taxon>
        <taxon>Proteales</taxon>
        <taxon>Proteaceae</taxon>
        <taxon>Protea</taxon>
    </lineage>
</organism>
<protein>
    <submittedName>
        <fullName evidence="2">Uncharacterized protein</fullName>
    </submittedName>
</protein>
<sequence length="207" mass="23072">MSSCSYYLIADMLRTDQVQPKVSHHRAPCFEERTDLTVVTFLLSSLSFLPEPGLQSQSLPCFTHSLPSTGCSSSSIKNETAGNLDDSSEYAGYVFAQGQLLSNRSISGENKKRIRPSVGTLERLSQSNRIDRLSARCLDLRSPRKPLPSTSTGLTRRVADLSNSSGQGRPKERFKSSFMSITDERVPQQKHQCSSPLRLLSDCFHRR</sequence>
<dbReference type="EMBL" id="JAMYWD010000989">
    <property type="protein sequence ID" value="KAJ4945403.1"/>
    <property type="molecule type" value="Genomic_DNA"/>
</dbReference>
<reference evidence="2" key="1">
    <citation type="journal article" date="2023" name="Plant J.">
        <title>The genome of the king protea, Protea cynaroides.</title>
        <authorList>
            <person name="Chang J."/>
            <person name="Duong T.A."/>
            <person name="Schoeman C."/>
            <person name="Ma X."/>
            <person name="Roodt D."/>
            <person name="Barker N."/>
            <person name="Li Z."/>
            <person name="Van de Peer Y."/>
            <person name="Mizrachi E."/>
        </authorList>
    </citation>
    <scope>NUCLEOTIDE SEQUENCE</scope>
    <source>
        <tissue evidence="2">Young leaves</tissue>
    </source>
</reference>
<gene>
    <name evidence="2" type="ORF">NE237_000024</name>
</gene>
<evidence type="ECO:0000313" key="2">
    <source>
        <dbReference type="EMBL" id="KAJ4945403.1"/>
    </source>
</evidence>
<evidence type="ECO:0000256" key="1">
    <source>
        <dbReference type="SAM" id="MobiDB-lite"/>
    </source>
</evidence>
<accession>A0A9Q0GN60</accession>
<name>A0A9Q0GN60_9MAGN</name>
<dbReference type="Proteomes" id="UP001141806">
    <property type="component" value="Unassembled WGS sequence"/>
</dbReference>
<comment type="caution">
    <text evidence="2">The sequence shown here is derived from an EMBL/GenBank/DDBJ whole genome shotgun (WGS) entry which is preliminary data.</text>
</comment>
<dbReference type="AlphaFoldDB" id="A0A9Q0GN60"/>
<evidence type="ECO:0000313" key="3">
    <source>
        <dbReference type="Proteomes" id="UP001141806"/>
    </source>
</evidence>
<feature type="region of interest" description="Disordered" evidence="1">
    <location>
        <begin position="141"/>
        <end position="173"/>
    </location>
</feature>
<proteinExistence type="predicted"/>
<keyword evidence="3" id="KW-1185">Reference proteome</keyword>